<dbReference type="InterPro" id="IPR006091">
    <property type="entry name" value="Acyl-CoA_Oxase/DH_mid-dom"/>
</dbReference>
<dbReference type="Gene3D" id="1.20.140.10">
    <property type="entry name" value="Butyryl-CoA Dehydrogenase, subunit A, domain 3"/>
    <property type="match status" value="1"/>
</dbReference>
<evidence type="ECO:0000256" key="1">
    <source>
        <dbReference type="ARBA" id="ARBA00001974"/>
    </source>
</evidence>
<feature type="domain" description="Acyl-CoA dehydrogenase/oxidase N-terminal" evidence="8">
    <location>
        <begin position="14"/>
        <end position="125"/>
    </location>
</feature>
<reference evidence="9 10" key="1">
    <citation type="submission" date="2021-04" db="EMBL/GenBank/DDBJ databases">
        <title>Whole-genome sequencing of Saccharopolyspora endophytica KCTC 19397.</title>
        <authorList>
            <person name="Ay H."/>
            <person name="Saygin H."/>
            <person name="Sahin N."/>
        </authorList>
    </citation>
    <scope>NUCLEOTIDE SEQUENCE [LARGE SCALE GENOMIC DNA]</scope>
    <source>
        <strain evidence="9 10">KCTC 19397</strain>
    </source>
</reference>
<comment type="caution">
    <text evidence="9">The sequence shown here is derived from an EMBL/GenBank/DDBJ whole genome shotgun (WGS) entry which is preliminary data.</text>
</comment>
<dbReference type="PANTHER" id="PTHR43884">
    <property type="entry name" value="ACYL-COA DEHYDROGENASE"/>
    <property type="match status" value="1"/>
</dbReference>
<accession>A0ABS5DH92</accession>
<keyword evidence="4 5" id="KW-0274">FAD</keyword>
<dbReference type="InterPro" id="IPR009100">
    <property type="entry name" value="AcylCoA_DH/oxidase_NM_dom_sf"/>
</dbReference>
<dbReference type="PIRSF" id="PIRSF016578">
    <property type="entry name" value="HsaA"/>
    <property type="match status" value="1"/>
</dbReference>
<evidence type="ECO:0000256" key="2">
    <source>
        <dbReference type="ARBA" id="ARBA00009347"/>
    </source>
</evidence>
<dbReference type="InterPro" id="IPR036250">
    <property type="entry name" value="AcylCo_DH-like_C"/>
</dbReference>
<dbReference type="Gene3D" id="2.40.110.10">
    <property type="entry name" value="Butyryl-CoA Dehydrogenase, subunit A, domain 2"/>
    <property type="match status" value="1"/>
</dbReference>
<dbReference type="PANTHER" id="PTHR43884:SF12">
    <property type="entry name" value="ISOVALERYL-COA DEHYDROGENASE, MITOCHONDRIAL-RELATED"/>
    <property type="match status" value="1"/>
</dbReference>
<dbReference type="SUPFAM" id="SSF47203">
    <property type="entry name" value="Acyl-CoA dehydrogenase C-terminal domain-like"/>
    <property type="match status" value="1"/>
</dbReference>
<dbReference type="SUPFAM" id="SSF56645">
    <property type="entry name" value="Acyl-CoA dehydrogenase NM domain-like"/>
    <property type="match status" value="1"/>
</dbReference>
<keyword evidence="10" id="KW-1185">Reference proteome</keyword>
<protein>
    <submittedName>
        <fullName evidence="9">Acyl-CoA dehydrogenase family protein</fullName>
    </submittedName>
</protein>
<comment type="cofactor">
    <cofactor evidence="1 5">
        <name>FAD</name>
        <dbReference type="ChEBI" id="CHEBI:57692"/>
    </cofactor>
</comment>
<evidence type="ECO:0000256" key="3">
    <source>
        <dbReference type="ARBA" id="ARBA00022630"/>
    </source>
</evidence>
<name>A0ABS5DH92_9PSEU</name>
<dbReference type="EMBL" id="JAGPXE010000006">
    <property type="protein sequence ID" value="MBQ0925651.1"/>
    <property type="molecule type" value="Genomic_DNA"/>
</dbReference>
<keyword evidence="3 5" id="KW-0285">Flavoprotein</keyword>
<dbReference type="Proteomes" id="UP000674084">
    <property type="component" value="Unassembled WGS sequence"/>
</dbReference>
<evidence type="ECO:0000313" key="10">
    <source>
        <dbReference type="Proteomes" id="UP000674084"/>
    </source>
</evidence>
<evidence type="ECO:0000259" key="8">
    <source>
        <dbReference type="Pfam" id="PF02771"/>
    </source>
</evidence>
<dbReference type="InterPro" id="IPR046373">
    <property type="entry name" value="Acyl-CoA_Oxase/DH_mid-dom_sf"/>
</dbReference>
<dbReference type="RefSeq" id="WP_210970963.1">
    <property type="nucleotide sequence ID" value="NZ_JAGPXE010000006.1"/>
</dbReference>
<evidence type="ECO:0000259" key="6">
    <source>
        <dbReference type="Pfam" id="PF00441"/>
    </source>
</evidence>
<evidence type="ECO:0000256" key="4">
    <source>
        <dbReference type="ARBA" id="ARBA00022827"/>
    </source>
</evidence>
<gene>
    <name evidence="9" type="ORF">KBO27_16980</name>
</gene>
<evidence type="ECO:0000259" key="7">
    <source>
        <dbReference type="Pfam" id="PF02770"/>
    </source>
</evidence>
<keyword evidence="5" id="KW-0560">Oxidoreductase</keyword>
<dbReference type="InterPro" id="IPR013786">
    <property type="entry name" value="AcylCoA_DH/ox_N"/>
</dbReference>
<dbReference type="Pfam" id="PF00441">
    <property type="entry name" value="Acyl-CoA_dh_1"/>
    <property type="match status" value="1"/>
</dbReference>
<dbReference type="InterPro" id="IPR009075">
    <property type="entry name" value="AcylCo_DH/oxidase_C"/>
</dbReference>
<dbReference type="InterPro" id="IPR037069">
    <property type="entry name" value="AcylCoA_DH/ox_N_sf"/>
</dbReference>
<sequence length="389" mass="41998">MTAQTHPTAQYSLTEDQVRFQLATRELARDKVAPGARERDQRKQYPQDMLELLLAQDALGLPFPVELGGSGEGMLTCCLVIEELTRVCYNTSYLLVMTWQPFYAISHAGTPEQKERFLPPLLRGECKFSTANTEPEAGSDMASLQSRAERVPGGYRITGNKVFASNAAVADHFVTFAKTDPAAGGKGITAFIVDANADGVQIAKPEDKIGGRAIPSCAVSFDDVFVPDDNRLGAEGQGFITAATCFTKVRPLVGARAIGLAQGALDNAVDYAKNRVAFGRTISEHQGLQWMLADMRIQIEAARQLLYTSAAALDAGASTKDAAPLIGMAKTFATDMAMQVTVDALQVLGGYGCTTDYPMERFMREAKGLQIVEGTNQIQRNIIARSLLS</sequence>
<dbReference type="Pfam" id="PF02771">
    <property type="entry name" value="Acyl-CoA_dh_N"/>
    <property type="match status" value="1"/>
</dbReference>
<dbReference type="Pfam" id="PF02770">
    <property type="entry name" value="Acyl-CoA_dh_M"/>
    <property type="match status" value="1"/>
</dbReference>
<comment type="similarity">
    <text evidence="2 5">Belongs to the acyl-CoA dehydrogenase family.</text>
</comment>
<organism evidence="9 10">
    <name type="scientific">Saccharopolyspora endophytica</name>
    <dbReference type="NCBI Taxonomy" id="543886"/>
    <lineage>
        <taxon>Bacteria</taxon>
        <taxon>Bacillati</taxon>
        <taxon>Actinomycetota</taxon>
        <taxon>Actinomycetes</taxon>
        <taxon>Pseudonocardiales</taxon>
        <taxon>Pseudonocardiaceae</taxon>
        <taxon>Saccharopolyspora</taxon>
    </lineage>
</organism>
<evidence type="ECO:0000256" key="5">
    <source>
        <dbReference type="RuleBase" id="RU362125"/>
    </source>
</evidence>
<dbReference type="Gene3D" id="1.10.540.10">
    <property type="entry name" value="Acyl-CoA dehydrogenase/oxidase, N-terminal domain"/>
    <property type="match status" value="1"/>
</dbReference>
<proteinExistence type="inferred from homology"/>
<feature type="domain" description="Acyl-CoA dehydrogenase/oxidase C-terminal" evidence="6">
    <location>
        <begin position="236"/>
        <end position="388"/>
    </location>
</feature>
<evidence type="ECO:0000313" key="9">
    <source>
        <dbReference type="EMBL" id="MBQ0925651.1"/>
    </source>
</evidence>
<feature type="domain" description="Acyl-CoA oxidase/dehydrogenase middle" evidence="7">
    <location>
        <begin position="130"/>
        <end position="224"/>
    </location>
</feature>